<sequence>MNSVRVISVDENTVRNALEDLAARLKSRPEVLAVYLCGSWARGNYTPYSDIDLLILVTNDDRKPWDRVPDYLPGKFPVGLDLFVYTPDELKKSRFARELLKNAIQLYHAVYSHQLDPANLLGME</sequence>
<dbReference type="PANTHER" id="PTHR43449:SF1">
    <property type="entry name" value="POLYMERASE BETA NUCLEOTIDYLTRANSFERASE DOMAIN-CONTAINING PROTEIN"/>
    <property type="match status" value="1"/>
</dbReference>
<evidence type="ECO:0000259" key="1">
    <source>
        <dbReference type="Pfam" id="PF01909"/>
    </source>
</evidence>
<dbReference type="Proteomes" id="UP000238415">
    <property type="component" value="Unassembled WGS sequence"/>
</dbReference>
<dbReference type="GO" id="GO:0016779">
    <property type="term" value="F:nucleotidyltransferase activity"/>
    <property type="evidence" value="ECO:0007669"/>
    <property type="project" value="InterPro"/>
</dbReference>
<proteinExistence type="predicted"/>
<evidence type="ECO:0000313" key="3">
    <source>
        <dbReference type="Proteomes" id="UP000238415"/>
    </source>
</evidence>
<dbReference type="InterPro" id="IPR002934">
    <property type="entry name" value="Polymerase_NTP_transf_dom"/>
</dbReference>
<keyword evidence="2" id="KW-0808">Transferase</keyword>
<accession>A0A2T0ASV7</accession>
<comment type="caution">
    <text evidence="2">The sequence shown here is derived from an EMBL/GenBank/DDBJ whole genome shotgun (WGS) entry which is preliminary data.</text>
</comment>
<evidence type="ECO:0000313" key="2">
    <source>
        <dbReference type="EMBL" id="PRR73300.1"/>
    </source>
</evidence>
<dbReference type="InterPro" id="IPR043519">
    <property type="entry name" value="NT_sf"/>
</dbReference>
<keyword evidence="3" id="KW-1185">Reference proteome</keyword>
<feature type="domain" description="Polymerase nucleotidyl transferase" evidence="1">
    <location>
        <begin position="20"/>
        <end position="76"/>
    </location>
</feature>
<dbReference type="EMBL" id="PVXM01000020">
    <property type="protein sequence ID" value="PRR73300.1"/>
    <property type="molecule type" value="Genomic_DNA"/>
</dbReference>
<dbReference type="SUPFAM" id="SSF81301">
    <property type="entry name" value="Nucleotidyltransferase"/>
    <property type="match status" value="1"/>
</dbReference>
<name>A0A2T0ASV7_9FIRM</name>
<dbReference type="RefSeq" id="WP_170066236.1">
    <property type="nucleotide sequence ID" value="NZ_CP136419.1"/>
</dbReference>
<protein>
    <submittedName>
        <fullName evidence="2">Nucleotidyltransferase domain protein</fullName>
    </submittedName>
</protein>
<dbReference type="AlphaFoldDB" id="A0A2T0ASV7"/>
<dbReference type="PANTHER" id="PTHR43449">
    <property type="entry name" value="NUCLEOTIDYLTRANSFERASE"/>
    <property type="match status" value="1"/>
</dbReference>
<gene>
    <name evidence="2" type="ORF">MOHU_12000</name>
</gene>
<dbReference type="Gene3D" id="3.30.460.10">
    <property type="entry name" value="Beta Polymerase, domain 2"/>
    <property type="match status" value="1"/>
</dbReference>
<organism evidence="2 3">
    <name type="scientific">Neomoorella humiferrea</name>
    <dbReference type="NCBI Taxonomy" id="676965"/>
    <lineage>
        <taxon>Bacteria</taxon>
        <taxon>Bacillati</taxon>
        <taxon>Bacillota</taxon>
        <taxon>Clostridia</taxon>
        <taxon>Neomoorellales</taxon>
        <taxon>Neomoorellaceae</taxon>
        <taxon>Neomoorella</taxon>
    </lineage>
</organism>
<reference evidence="2 3" key="1">
    <citation type="submission" date="2018-03" db="EMBL/GenBank/DDBJ databases">
        <title>Genome sequence of Moorella humiferrea DSM 23265.</title>
        <authorList>
            <person name="Poehlein A."/>
            <person name="Daniel R."/>
        </authorList>
    </citation>
    <scope>NUCLEOTIDE SEQUENCE [LARGE SCALE GENOMIC DNA]</scope>
    <source>
        <strain evidence="2 3">DSM 23265</strain>
    </source>
</reference>
<dbReference type="CDD" id="cd05403">
    <property type="entry name" value="NT_KNTase_like"/>
    <property type="match status" value="1"/>
</dbReference>
<dbReference type="Pfam" id="PF01909">
    <property type="entry name" value="NTP_transf_2"/>
    <property type="match status" value="1"/>
</dbReference>